<proteinExistence type="predicted"/>
<sequence>MRWPRIAVTLVASLLLALPAVALLLLEHAAGARAWLPAGLDANLLLGVLGGGLLMLAVYHLMHFGHARERGNLLLGVLAGLPLALAAGGLWPPLSASADAALLGGGLLALFLASLVLRERQHQRTLERVSSSHAEAASRAELEGKAKFLARISHEIRTPMNGVLGMTELLLDTPLSAKQRDYVQTIHSAGNELLLLINEILDISALESGEIELEHVQFDLHALVDECLDIFRARAEQQGVELIGFVPPQVPRTISGDPARLRQALLNLLDHAFRHTDEGEVMLIAALDREQPQPRLRLAVQDSGRPLSSADRAELLGSRQLSRDYLEQTQPDGRLGLLISRELVGLMHGEFGIESGNQQGNTLWLSLPLDSASLTPTAFPAELQLREARVLVVDDNETCRKVLLQQCASWGLQASSAASGAEALALLRTKANLREYFDAVLLDYDMPGMNGLQLAAKIKADPFLNHDLLLIMLGGQSQAPSKLVARNAGISRILAKPVAGYTLKATLAEELGRSRRPLTPGSQRQPPALAVPADFRVLVAEDNSISTKVIQGMLGKLDLVPDLVSNGRDALRAMQTKQYDLVLMDCEMPVLDGFRATEQLRAWETAGQRPHTPVVAMTAHILEEHKERALRVGMDGHVAKPVELSQLRALVEHWIAHKEQRSRVAQP</sequence>
<dbReference type="SMART" id="SM00448">
    <property type="entry name" value="REC"/>
    <property type="match status" value="2"/>
</dbReference>
<dbReference type="PANTHER" id="PTHR45339:SF1">
    <property type="entry name" value="HYBRID SIGNAL TRANSDUCTION HISTIDINE KINASE J"/>
    <property type="match status" value="1"/>
</dbReference>
<keyword evidence="3 5" id="KW-0597">Phosphoprotein</keyword>
<organism evidence="9 10">
    <name type="scientific">Pseudomonas oryzae</name>
    <dbReference type="NCBI Taxonomy" id="1392877"/>
    <lineage>
        <taxon>Bacteria</taxon>
        <taxon>Pseudomonadati</taxon>
        <taxon>Pseudomonadota</taxon>
        <taxon>Gammaproteobacteria</taxon>
        <taxon>Pseudomonadales</taxon>
        <taxon>Pseudomonadaceae</taxon>
        <taxon>Pseudomonas</taxon>
    </lineage>
</organism>
<dbReference type="Gene3D" id="3.30.565.10">
    <property type="entry name" value="Histidine kinase-like ATPase, C-terminal domain"/>
    <property type="match status" value="1"/>
</dbReference>
<accession>A0A1H1WMT1</accession>
<dbReference type="Proteomes" id="UP000243359">
    <property type="component" value="Chromosome I"/>
</dbReference>
<dbReference type="InterPro" id="IPR036097">
    <property type="entry name" value="HisK_dim/P_sf"/>
</dbReference>
<evidence type="ECO:0000256" key="4">
    <source>
        <dbReference type="ARBA" id="ARBA00023012"/>
    </source>
</evidence>
<dbReference type="CDD" id="cd17546">
    <property type="entry name" value="REC_hyHK_CKI1_RcsC-like"/>
    <property type="match status" value="2"/>
</dbReference>
<evidence type="ECO:0000256" key="2">
    <source>
        <dbReference type="ARBA" id="ARBA00012438"/>
    </source>
</evidence>
<dbReference type="GO" id="GO:0000155">
    <property type="term" value="F:phosphorelay sensor kinase activity"/>
    <property type="evidence" value="ECO:0007669"/>
    <property type="project" value="InterPro"/>
</dbReference>
<keyword evidence="9" id="KW-0418">Kinase</keyword>
<dbReference type="Gene3D" id="1.10.287.130">
    <property type="match status" value="1"/>
</dbReference>
<dbReference type="SMART" id="SM00387">
    <property type="entry name" value="HATPase_c"/>
    <property type="match status" value="1"/>
</dbReference>
<dbReference type="CDD" id="cd00082">
    <property type="entry name" value="HisKA"/>
    <property type="match status" value="1"/>
</dbReference>
<dbReference type="SMART" id="SM00388">
    <property type="entry name" value="HisKA"/>
    <property type="match status" value="1"/>
</dbReference>
<feature type="domain" description="Response regulatory" evidence="8">
    <location>
        <begin position="536"/>
        <end position="655"/>
    </location>
</feature>
<dbReference type="InterPro" id="IPR003661">
    <property type="entry name" value="HisK_dim/P_dom"/>
</dbReference>
<evidence type="ECO:0000259" key="7">
    <source>
        <dbReference type="PROSITE" id="PS50109"/>
    </source>
</evidence>
<evidence type="ECO:0000313" key="9">
    <source>
        <dbReference type="EMBL" id="SDS98375.1"/>
    </source>
</evidence>
<dbReference type="Pfam" id="PF00072">
    <property type="entry name" value="Response_reg"/>
    <property type="match status" value="2"/>
</dbReference>
<dbReference type="PROSITE" id="PS50109">
    <property type="entry name" value="HIS_KIN"/>
    <property type="match status" value="1"/>
</dbReference>
<protein>
    <recommendedName>
        <fullName evidence="2">histidine kinase</fullName>
        <ecNumber evidence="2">2.7.13.3</ecNumber>
    </recommendedName>
</protein>
<dbReference type="InterPro" id="IPR036890">
    <property type="entry name" value="HATPase_C_sf"/>
</dbReference>
<evidence type="ECO:0000256" key="1">
    <source>
        <dbReference type="ARBA" id="ARBA00000085"/>
    </source>
</evidence>
<dbReference type="InterPro" id="IPR011006">
    <property type="entry name" value="CheY-like_superfamily"/>
</dbReference>
<dbReference type="AlphaFoldDB" id="A0A1H1WMT1"/>
<dbReference type="PANTHER" id="PTHR45339">
    <property type="entry name" value="HYBRID SIGNAL TRANSDUCTION HISTIDINE KINASE J"/>
    <property type="match status" value="1"/>
</dbReference>
<feature type="modified residue" description="4-aspartylphosphate" evidence="5">
    <location>
        <position position="443"/>
    </location>
</feature>
<comment type="catalytic activity">
    <reaction evidence="1">
        <text>ATP + protein L-histidine = ADP + protein N-phospho-L-histidine.</text>
        <dbReference type="EC" id="2.7.13.3"/>
    </reaction>
</comment>
<dbReference type="Pfam" id="PF02518">
    <property type="entry name" value="HATPase_c"/>
    <property type="match status" value="1"/>
</dbReference>
<dbReference type="Gene3D" id="3.40.50.2300">
    <property type="match status" value="2"/>
</dbReference>
<dbReference type="SUPFAM" id="SSF52172">
    <property type="entry name" value="CheY-like"/>
    <property type="match status" value="2"/>
</dbReference>
<feature type="transmembrane region" description="Helical" evidence="6">
    <location>
        <begin position="44"/>
        <end position="61"/>
    </location>
</feature>
<dbReference type="SUPFAM" id="SSF47384">
    <property type="entry name" value="Homodimeric domain of signal transducing histidine kinase"/>
    <property type="match status" value="1"/>
</dbReference>
<keyword evidence="6" id="KW-1133">Transmembrane helix</keyword>
<dbReference type="InterPro" id="IPR001789">
    <property type="entry name" value="Sig_transdc_resp-reg_receiver"/>
</dbReference>
<keyword evidence="6" id="KW-0812">Transmembrane</keyword>
<keyword evidence="4" id="KW-0902">Two-component regulatory system</keyword>
<feature type="domain" description="Response regulatory" evidence="8">
    <location>
        <begin position="389"/>
        <end position="511"/>
    </location>
</feature>
<feature type="modified residue" description="4-aspartylphosphate" evidence="5">
    <location>
        <position position="585"/>
    </location>
</feature>
<keyword evidence="6" id="KW-0472">Membrane</keyword>
<keyword evidence="10" id="KW-1185">Reference proteome</keyword>
<dbReference type="InterPro" id="IPR005467">
    <property type="entry name" value="His_kinase_dom"/>
</dbReference>
<evidence type="ECO:0000259" key="8">
    <source>
        <dbReference type="PROSITE" id="PS50110"/>
    </source>
</evidence>
<dbReference type="EMBL" id="LT629751">
    <property type="protein sequence ID" value="SDS98375.1"/>
    <property type="molecule type" value="Genomic_DNA"/>
</dbReference>
<evidence type="ECO:0000256" key="6">
    <source>
        <dbReference type="SAM" id="Phobius"/>
    </source>
</evidence>
<dbReference type="InterPro" id="IPR003594">
    <property type="entry name" value="HATPase_dom"/>
</dbReference>
<feature type="domain" description="Histidine kinase" evidence="7">
    <location>
        <begin position="151"/>
        <end position="371"/>
    </location>
</feature>
<reference evidence="10" key="1">
    <citation type="submission" date="2016-10" db="EMBL/GenBank/DDBJ databases">
        <authorList>
            <person name="Varghese N."/>
            <person name="Submissions S."/>
        </authorList>
    </citation>
    <scope>NUCLEOTIDE SEQUENCE [LARGE SCALE GENOMIC DNA]</scope>
    <source>
        <strain evidence="10">KCTC 32247</strain>
    </source>
</reference>
<dbReference type="Pfam" id="PF00512">
    <property type="entry name" value="HisKA"/>
    <property type="match status" value="1"/>
</dbReference>
<evidence type="ECO:0000256" key="5">
    <source>
        <dbReference type="PROSITE-ProRule" id="PRU00169"/>
    </source>
</evidence>
<dbReference type="STRING" id="1392877.SAMN05216221_3139"/>
<evidence type="ECO:0000313" key="10">
    <source>
        <dbReference type="Proteomes" id="UP000243359"/>
    </source>
</evidence>
<gene>
    <name evidence="9" type="ORF">SAMN05216221_3139</name>
</gene>
<feature type="transmembrane region" description="Helical" evidence="6">
    <location>
        <begin position="100"/>
        <end position="117"/>
    </location>
</feature>
<dbReference type="PROSITE" id="PS50110">
    <property type="entry name" value="RESPONSE_REGULATORY"/>
    <property type="match status" value="2"/>
</dbReference>
<dbReference type="GO" id="GO:0071474">
    <property type="term" value="P:cellular hyperosmotic response"/>
    <property type="evidence" value="ECO:0007669"/>
    <property type="project" value="TreeGrafter"/>
</dbReference>
<keyword evidence="9" id="KW-0808">Transferase</keyword>
<dbReference type="SUPFAM" id="SSF55874">
    <property type="entry name" value="ATPase domain of HSP90 chaperone/DNA topoisomerase II/histidine kinase"/>
    <property type="match status" value="1"/>
</dbReference>
<evidence type="ECO:0000256" key="3">
    <source>
        <dbReference type="ARBA" id="ARBA00022553"/>
    </source>
</evidence>
<name>A0A1H1WMT1_9PSED</name>
<feature type="transmembrane region" description="Helical" evidence="6">
    <location>
        <begin position="73"/>
        <end position="94"/>
    </location>
</feature>
<dbReference type="EC" id="2.7.13.3" evidence="2"/>